<dbReference type="PANTHER" id="PTHR42930:SF2">
    <property type="entry name" value="PHOU DOMAIN-CONTAINING PROTEIN"/>
    <property type="match status" value="1"/>
</dbReference>
<dbReference type="EMBL" id="VOAH01000020">
    <property type="protein sequence ID" value="TVP39147.1"/>
    <property type="molecule type" value="Genomic_DNA"/>
</dbReference>
<evidence type="ECO:0000313" key="3">
    <source>
        <dbReference type="Proteomes" id="UP000315289"/>
    </source>
</evidence>
<dbReference type="InterPro" id="IPR007159">
    <property type="entry name" value="SpoVT-AbrB_dom"/>
</dbReference>
<dbReference type="GO" id="GO:0030643">
    <property type="term" value="P:intracellular phosphate ion homeostasis"/>
    <property type="evidence" value="ECO:0007669"/>
    <property type="project" value="InterPro"/>
</dbReference>
<dbReference type="Gene3D" id="1.20.58.220">
    <property type="entry name" value="Phosphate transport system protein phou homolog 2, domain 2"/>
    <property type="match status" value="2"/>
</dbReference>
<name>A0A557SRC0_9ARCH</name>
<evidence type="ECO:0000313" key="2">
    <source>
        <dbReference type="EMBL" id="TVP39147.1"/>
    </source>
</evidence>
<comment type="caution">
    <text evidence="2">The sequence shown here is derived from an EMBL/GenBank/DDBJ whole genome shotgun (WGS) entry which is preliminary data.</text>
</comment>
<dbReference type="InterPro" id="IPR026022">
    <property type="entry name" value="PhoU_dom"/>
</dbReference>
<evidence type="ECO:0000259" key="1">
    <source>
        <dbReference type="SMART" id="SM00966"/>
    </source>
</evidence>
<dbReference type="Proteomes" id="UP000315289">
    <property type="component" value="Unassembled WGS sequence"/>
</dbReference>
<gene>
    <name evidence="2" type="primary">phoU</name>
    <name evidence="2" type="ORF">NARC_200036</name>
</gene>
<protein>
    <submittedName>
        <fullName evidence="2">Phosphate update regulator</fullName>
    </submittedName>
</protein>
<dbReference type="GO" id="GO:0003677">
    <property type="term" value="F:DNA binding"/>
    <property type="evidence" value="ECO:0007669"/>
    <property type="project" value="InterPro"/>
</dbReference>
<dbReference type="OrthoDB" id="40991at2157"/>
<dbReference type="AlphaFoldDB" id="A0A557SRC0"/>
<dbReference type="PANTHER" id="PTHR42930">
    <property type="entry name" value="PHOSPHATE-SPECIFIC TRANSPORT SYSTEM ACCESSORY PROTEIN PHOU"/>
    <property type="match status" value="1"/>
</dbReference>
<dbReference type="Pfam" id="PF01895">
    <property type="entry name" value="PhoU"/>
    <property type="match status" value="1"/>
</dbReference>
<dbReference type="InterPro" id="IPR028366">
    <property type="entry name" value="PhoU"/>
</dbReference>
<dbReference type="GO" id="GO:0045936">
    <property type="term" value="P:negative regulation of phosphate metabolic process"/>
    <property type="evidence" value="ECO:0007669"/>
    <property type="project" value="InterPro"/>
</dbReference>
<dbReference type="SMART" id="SM00966">
    <property type="entry name" value="SpoVT_AbrB"/>
    <property type="match status" value="1"/>
</dbReference>
<keyword evidence="3" id="KW-1185">Reference proteome</keyword>
<reference evidence="2 3" key="1">
    <citation type="journal article" date="2019" name="Front. Microbiol.">
        <title>Ammonia Oxidation by the Arctic Terrestrial Thaumarchaeote Candidatus Nitrosocosmicus arcticus Is Stimulated by Increasing Temperatures.</title>
        <authorList>
            <person name="Alves R.J.E."/>
            <person name="Kerou M."/>
            <person name="Zappe A."/>
            <person name="Bittner R."/>
            <person name="Abby S.S."/>
            <person name="Schmidt H.A."/>
            <person name="Pfeifer K."/>
            <person name="Schleper C."/>
        </authorList>
    </citation>
    <scope>NUCLEOTIDE SEQUENCE [LARGE SCALE GENOMIC DNA]</scope>
    <source>
        <strain evidence="2 3">Kfb</strain>
    </source>
</reference>
<accession>A0A557SRC0</accession>
<feature type="domain" description="SpoVT-AbrB" evidence="1">
    <location>
        <begin position="13"/>
        <end position="59"/>
    </location>
</feature>
<proteinExistence type="predicted"/>
<sequence length="358" mass="40444">MNKLNSDIRKIQFTGRSTYILSLPKKWIEEMNLKAGDHVSISRSSNNSLCITPEQDKRLQDSTNEVTTQVLIDEGPNTLKRKIVSMYLSGYNLINLKAKSARIQPIQREAVREVVRRSLIGTEIIADSSDIITIQVLLTLPELSVNTAVRRMFLIASSMHRDALVALKEKNYDIAMGVIRSDDEVDRFSLYILRNLVMATNNERVLQEIGLKNASDCLSYRVTVKSIERVADHASRIASKSMEIQSIIPPFITEKLEKLSNSALEVLTSAVEAFLRRDYNLADKIADKSDNVLIMEREIMLFLDSLENKDIDSHNINAGVKLILEDIRRTVEHASDIAESAMNQTVGEIIKVEKKVEN</sequence>
<dbReference type="InterPro" id="IPR038078">
    <property type="entry name" value="PhoU-like_sf"/>
</dbReference>
<dbReference type="RefSeq" id="WP_144734563.1">
    <property type="nucleotide sequence ID" value="NZ_ML675593.1"/>
</dbReference>
<dbReference type="SUPFAM" id="SSF109755">
    <property type="entry name" value="PhoU-like"/>
    <property type="match status" value="1"/>
</dbReference>
<dbReference type="Pfam" id="PF04014">
    <property type="entry name" value="MazE_antitoxin"/>
    <property type="match status" value="1"/>
</dbReference>
<organism evidence="2 3">
    <name type="scientific">Candidatus Nitrosocosmicus arcticus</name>
    <dbReference type="NCBI Taxonomy" id="2035267"/>
    <lineage>
        <taxon>Archaea</taxon>
        <taxon>Nitrososphaerota</taxon>
        <taxon>Nitrososphaeria</taxon>
        <taxon>Nitrososphaerales</taxon>
        <taxon>Nitrososphaeraceae</taxon>
        <taxon>Candidatus Nitrosocosmicus</taxon>
    </lineage>
</organism>